<feature type="region of interest" description="Disordered" evidence="1">
    <location>
        <begin position="305"/>
        <end position="356"/>
    </location>
</feature>
<evidence type="ECO:0000256" key="1">
    <source>
        <dbReference type="SAM" id="MobiDB-lite"/>
    </source>
</evidence>
<dbReference type="GeneID" id="89942880"/>
<feature type="signal peptide" evidence="2">
    <location>
        <begin position="1"/>
        <end position="17"/>
    </location>
</feature>
<evidence type="ECO:0000313" key="5">
    <source>
        <dbReference type="Proteomes" id="UP001302812"/>
    </source>
</evidence>
<dbReference type="InterPro" id="IPR050904">
    <property type="entry name" value="Adhesion/Biosynth-related"/>
</dbReference>
<dbReference type="EMBL" id="MU853336">
    <property type="protein sequence ID" value="KAK4114689.1"/>
    <property type="molecule type" value="Genomic_DNA"/>
</dbReference>
<proteinExistence type="predicted"/>
<dbReference type="SUPFAM" id="SSF82153">
    <property type="entry name" value="FAS1 domain"/>
    <property type="match status" value="2"/>
</dbReference>
<sequence>MRLKRLILLASAGVSSGQTLAEVLTAQSATLSMLNSWLSSQELIFTILSGAQGVTLLAPSNDALTELYNSPLANQLAQDPNLLTAFLAYHVLDGIFFNSHFVNTQPHLSLPTLLDIETFSNVSGGQRIISTSQNGAVTFFSGHGAQAAVQGADYNYAGGTLHIIESCLTIPGSVTNTLIAAGLTAALGALRRCKMEDRLNTDTDVTIFVPNNDAFKAIGSLVDGMTLEQLTTVLNYHVVPGKVLYSQQISGGGQALTAEGAMLNFRTLDGELFVNSARIVQPNLLIANGVVHVCDGVLNPANATAAPNPSASTQEPAFAGASSTDGEVPFTSAIPTVTSPATSTVSGVKAEAREAV</sequence>
<keyword evidence="5" id="KW-1185">Reference proteome</keyword>
<evidence type="ECO:0000313" key="4">
    <source>
        <dbReference type="EMBL" id="KAK4114689.1"/>
    </source>
</evidence>
<reference evidence="4" key="2">
    <citation type="submission" date="2023-05" db="EMBL/GenBank/DDBJ databases">
        <authorList>
            <consortium name="Lawrence Berkeley National Laboratory"/>
            <person name="Steindorff A."/>
            <person name="Hensen N."/>
            <person name="Bonometti L."/>
            <person name="Westerberg I."/>
            <person name="Brannstrom I.O."/>
            <person name="Guillou S."/>
            <person name="Cros-Aarteil S."/>
            <person name="Calhoun S."/>
            <person name="Haridas S."/>
            <person name="Kuo A."/>
            <person name="Mondo S."/>
            <person name="Pangilinan J."/>
            <person name="Riley R."/>
            <person name="Labutti K."/>
            <person name="Andreopoulos B."/>
            <person name="Lipzen A."/>
            <person name="Chen C."/>
            <person name="Yanf M."/>
            <person name="Daum C."/>
            <person name="Ng V."/>
            <person name="Clum A."/>
            <person name="Ohm R."/>
            <person name="Martin F."/>
            <person name="Silar P."/>
            <person name="Natvig D."/>
            <person name="Lalanne C."/>
            <person name="Gautier V."/>
            <person name="Ament-Velasquez S.L."/>
            <person name="Kruys A."/>
            <person name="Hutchinson M.I."/>
            <person name="Powell A.J."/>
            <person name="Barry K."/>
            <person name="Miller A.N."/>
            <person name="Grigoriev I.V."/>
            <person name="Debuchy R."/>
            <person name="Gladieux P."/>
            <person name="Thoren M.H."/>
            <person name="Johannesson H."/>
        </authorList>
    </citation>
    <scope>NUCLEOTIDE SEQUENCE</scope>
    <source>
        <strain evidence="4">CBS 508.74</strain>
    </source>
</reference>
<feature type="domain" description="FAS1" evidence="3">
    <location>
        <begin position="18"/>
        <end position="168"/>
    </location>
</feature>
<keyword evidence="2" id="KW-0732">Signal</keyword>
<dbReference type="PANTHER" id="PTHR10900:SF77">
    <property type="entry name" value="FI19380P1"/>
    <property type="match status" value="1"/>
</dbReference>
<dbReference type="PROSITE" id="PS50213">
    <property type="entry name" value="FAS1"/>
    <property type="match status" value="2"/>
</dbReference>
<dbReference type="InterPro" id="IPR036378">
    <property type="entry name" value="FAS1_dom_sf"/>
</dbReference>
<dbReference type="Proteomes" id="UP001302812">
    <property type="component" value="Unassembled WGS sequence"/>
</dbReference>
<organism evidence="4 5">
    <name type="scientific">Canariomyces notabilis</name>
    <dbReference type="NCBI Taxonomy" id="2074819"/>
    <lineage>
        <taxon>Eukaryota</taxon>
        <taxon>Fungi</taxon>
        <taxon>Dikarya</taxon>
        <taxon>Ascomycota</taxon>
        <taxon>Pezizomycotina</taxon>
        <taxon>Sordariomycetes</taxon>
        <taxon>Sordariomycetidae</taxon>
        <taxon>Sordariales</taxon>
        <taxon>Chaetomiaceae</taxon>
        <taxon>Canariomyces</taxon>
    </lineage>
</organism>
<dbReference type="GO" id="GO:0000329">
    <property type="term" value="C:fungal-type vacuole membrane"/>
    <property type="evidence" value="ECO:0007669"/>
    <property type="project" value="TreeGrafter"/>
</dbReference>
<dbReference type="PANTHER" id="PTHR10900">
    <property type="entry name" value="PERIOSTIN-RELATED"/>
    <property type="match status" value="1"/>
</dbReference>
<evidence type="ECO:0000259" key="3">
    <source>
        <dbReference type="PROSITE" id="PS50213"/>
    </source>
</evidence>
<dbReference type="InterPro" id="IPR000782">
    <property type="entry name" value="FAS1_domain"/>
</dbReference>
<evidence type="ECO:0000256" key="2">
    <source>
        <dbReference type="SAM" id="SignalP"/>
    </source>
</evidence>
<feature type="compositionally biased region" description="Low complexity" evidence="1">
    <location>
        <begin position="331"/>
        <end position="346"/>
    </location>
</feature>
<accession>A0AAN6THR9</accession>
<reference evidence="4" key="1">
    <citation type="journal article" date="2023" name="Mol. Phylogenet. Evol.">
        <title>Genome-scale phylogeny and comparative genomics of the fungal order Sordariales.</title>
        <authorList>
            <person name="Hensen N."/>
            <person name="Bonometti L."/>
            <person name="Westerberg I."/>
            <person name="Brannstrom I.O."/>
            <person name="Guillou S."/>
            <person name="Cros-Aarteil S."/>
            <person name="Calhoun S."/>
            <person name="Haridas S."/>
            <person name="Kuo A."/>
            <person name="Mondo S."/>
            <person name="Pangilinan J."/>
            <person name="Riley R."/>
            <person name="LaButti K."/>
            <person name="Andreopoulos B."/>
            <person name="Lipzen A."/>
            <person name="Chen C."/>
            <person name="Yan M."/>
            <person name="Daum C."/>
            <person name="Ng V."/>
            <person name="Clum A."/>
            <person name="Steindorff A."/>
            <person name="Ohm R.A."/>
            <person name="Martin F."/>
            <person name="Silar P."/>
            <person name="Natvig D.O."/>
            <person name="Lalanne C."/>
            <person name="Gautier V."/>
            <person name="Ament-Velasquez S.L."/>
            <person name="Kruys A."/>
            <person name="Hutchinson M.I."/>
            <person name="Powell A.J."/>
            <person name="Barry K."/>
            <person name="Miller A.N."/>
            <person name="Grigoriev I.V."/>
            <person name="Debuchy R."/>
            <person name="Gladieux P."/>
            <person name="Hiltunen Thoren M."/>
            <person name="Johannesson H."/>
        </authorList>
    </citation>
    <scope>NUCLEOTIDE SEQUENCE</scope>
    <source>
        <strain evidence="4">CBS 508.74</strain>
    </source>
</reference>
<dbReference type="Pfam" id="PF02469">
    <property type="entry name" value="Fasciclin"/>
    <property type="match status" value="2"/>
</dbReference>
<dbReference type="SMART" id="SM00554">
    <property type="entry name" value="FAS1"/>
    <property type="match status" value="2"/>
</dbReference>
<dbReference type="RefSeq" id="XP_064672259.1">
    <property type="nucleotide sequence ID" value="XM_064818754.1"/>
</dbReference>
<feature type="domain" description="FAS1" evidence="3">
    <location>
        <begin position="171"/>
        <end position="298"/>
    </location>
</feature>
<comment type="caution">
    <text evidence="4">The sequence shown here is derived from an EMBL/GenBank/DDBJ whole genome shotgun (WGS) entry which is preliminary data.</text>
</comment>
<protein>
    <submittedName>
        <fullName evidence="4">FAS1 domain-containing protein</fullName>
    </submittedName>
</protein>
<dbReference type="Gene3D" id="2.30.180.10">
    <property type="entry name" value="FAS1 domain"/>
    <property type="match status" value="2"/>
</dbReference>
<name>A0AAN6THR9_9PEZI</name>
<dbReference type="GO" id="GO:0016236">
    <property type="term" value="P:macroautophagy"/>
    <property type="evidence" value="ECO:0007669"/>
    <property type="project" value="TreeGrafter"/>
</dbReference>
<dbReference type="AlphaFoldDB" id="A0AAN6THR9"/>
<gene>
    <name evidence="4" type="ORF">N656DRAFT_835587</name>
</gene>
<feature type="chain" id="PRO_5042925432" evidence="2">
    <location>
        <begin position="18"/>
        <end position="356"/>
    </location>
</feature>